<evidence type="ECO:0000313" key="5">
    <source>
        <dbReference type="WBParaSite" id="ECPE_0001338601-mRNA-1"/>
    </source>
</evidence>
<evidence type="ECO:0000313" key="3">
    <source>
        <dbReference type="EMBL" id="VDP90619.1"/>
    </source>
</evidence>
<feature type="compositionally biased region" description="Low complexity" evidence="1">
    <location>
        <begin position="344"/>
        <end position="363"/>
    </location>
</feature>
<dbReference type="OrthoDB" id="6277838at2759"/>
<dbReference type="GO" id="GO:0005634">
    <property type="term" value="C:nucleus"/>
    <property type="evidence" value="ECO:0007669"/>
    <property type="project" value="InterPro"/>
</dbReference>
<gene>
    <name evidence="3" type="ORF">ECPE_LOCUS13347</name>
</gene>
<feature type="region of interest" description="Disordered" evidence="1">
    <location>
        <begin position="1"/>
        <end position="24"/>
    </location>
</feature>
<feature type="region of interest" description="Disordered" evidence="1">
    <location>
        <begin position="264"/>
        <end position="318"/>
    </location>
</feature>
<reference evidence="3 4" key="2">
    <citation type="submission" date="2018-11" db="EMBL/GenBank/DDBJ databases">
        <authorList>
            <consortium name="Pathogen Informatics"/>
        </authorList>
    </citation>
    <scope>NUCLEOTIDE SEQUENCE [LARGE SCALE GENOMIC DNA]</scope>
    <source>
        <strain evidence="3 4">Egypt</strain>
    </source>
</reference>
<dbReference type="WBParaSite" id="ECPE_0001338601-mRNA-1">
    <property type="protein sequence ID" value="ECPE_0001338601-mRNA-1"/>
    <property type="gene ID" value="ECPE_0001338601"/>
</dbReference>
<proteinExistence type="predicted"/>
<dbReference type="EMBL" id="UZAN01054863">
    <property type="protein sequence ID" value="VDP90619.1"/>
    <property type="molecule type" value="Genomic_DNA"/>
</dbReference>
<feature type="compositionally biased region" description="Polar residues" evidence="1">
    <location>
        <begin position="199"/>
        <end position="211"/>
    </location>
</feature>
<dbReference type="InterPro" id="IPR008967">
    <property type="entry name" value="p53-like_TF_DNA-bd_sf"/>
</dbReference>
<feature type="compositionally biased region" description="Low complexity" evidence="1">
    <location>
        <begin position="388"/>
        <end position="401"/>
    </location>
</feature>
<protein>
    <submittedName>
        <fullName evidence="5">LAG1_DNAbind domain-containing protein</fullName>
    </submittedName>
</protein>
<dbReference type="SUPFAM" id="SSF49417">
    <property type="entry name" value="p53-like transcription factors"/>
    <property type="match status" value="1"/>
</dbReference>
<dbReference type="InterPro" id="IPR037095">
    <property type="entry name" value="RBP-J/Cbf11_DNA-bd_sf"/>
</dbReference>
<feature type="compositionally biased region" description="Low complexity" evidence="1">
    <location>
        <begin position="126"/>
        <end position="143"/>
    </location>
</feature>
<dbReference type="InterPro" id="IPR015351">
    <property type="entry name" value="RBP-J/Cbf11/Cbf12_DNA-bd"/>
</dbReference>
<evidence type="ECO:0000313" key="4">
    <source>
        <dbReference type="Proteomes" id="UP000272942"/>
    </source>
</evidence>
<dbReference type="Pfam" id="PF09271">
    <property type="entry name" value="LAG1-DNAbind"/>
    <property type="match status" value="1"/>
</dbReference>
<feature type="compositionally biased region" description="Polar residues" evidence="1">
    <location>
        <begin position="307"/>
        <end position="318"/>
    </location>
</feature>
<evidence type="ECO:0000259" key="2">
    <source>
        <dbReference type="Pfam" id="PF09271"/>
    </source>
</evidence>
<organism evidence="5">
    <name type="scientific">Echinostoma caproni</name>
    <dbReference type="NCBI Taxonomy" id="27848"/>
    <lineage>
        <taxon>Eukaryota</taxon>
        <taxon>Metazoa</taxon>
        <taxon>Spiralia</taxon>
        <taxon>Lophotrochozoa</taxon>
        <taxon>Platyhelminthes</taxon>
        <taxon>Trematoda</taxon>
        <taxon>Digenea</taxon>
        <taxon>Plagiorchiida</taxon>
        <taxon>Echinostomata</taxon>
        <taxon>Echinostomatoidea</taxon>
        <taxon>Echinostomatidae</taxon>
        <taxon>Echinostoma</taxon>
    </lineage>
</organism>
<feature type="region of interest" description="Disordered" evidence="1">
    <location>
        <begin position="194"/>
        <end position="225"/>
    </location>
</feature>
<feature type="region of interest" description="Disordered" evidence="1">
    <location>
        <begin position="124"/>
        <end position="156"/>
    </location>
</feature>
<dbReference type="Gene3D" id="2.60.40.1450">
    <property type="entry name" value="LAG1, DNA binding domain"/>
    <property type="match status" value="1"/>
</dbReference>
<dbReference type="GO" id="GO:0003677">
    <property type="term" value="F:DNA binding"/>
    <property type="evidence" value="ECO:0007669"/>
    <property type="project" value="InterPro"/>
</dbReference>
<dbReference type="InterPro" id="IPR040159">
    <property type="entry name" value="CLS_fam"/>
</dbReference>
<keyword evidence="4" id="KW-1185">Reference proteome</keyword>
<dbReference type="Proteomes" id="UP000272942">
    <property type="component" value="Unassembled WGS sequence"/>
</dbReference>
<feature type="region of interest" description="Disordered" evidence="1">
    <location>
        <begin position="376"/>
        <end position="401"/>
    </location>
</feature>
<dbReference type="PANTHER" id="PTHR10665">
    <property type="entry name" value="RECOMBINING BINDING PROTEIN SUPPRESSOR OF HAIRLESS"/>
    <property type="match status" value="1"/>
</dbReference>
<evidence type="ECO:0000256" key="1">
    <source>
        <dbReference type="SAM" id="MobiDB-lite"/>
    </source>
</evidence>
<name>A0A183B2B2_9TREM</name>
<accession>A0A183B2B2</accession>
<feature type="compositionally biased region" description="Polar residues" evidence="1">
    <location>
        <begin position="9"/>
        <end position="24"/>
    </location>
</feature>
<feature type="compositionally biased region" description="Polar residues" evidence="1">
    <location>
        <begin position="275"/>
        <end position="297"/>
    </location>
</feature>
<sequence>MHSLVSRAGSISGQLPTSTTSQSASPELSYLLNPATYPSFIAASAMNPASPIFPPPPTTVHPSTAAALTPQSATFYPAAAVAAAVASFQSLTSSGCATGSAGTAYDQFYSAMSTASANPAHNYLASSQQNSSGNNNNNHTNSTPIPSHQMAPSGAYNLPGLSATAAAVRAAASAAQRSSVTDYPLYPPYLTGMTAAGRSGSQQHSLSQSNPYGGFEAHIPGTDPKSVKSIYSEGSLSDRRLFESVLSSSLTTTKVEPEAMDLDHLQQHQQQQQQRSLVQFDQSSQSTSISYPNQTHPVSVKDPYTINRGTAHQHSTTSMVTDYAQLNRTPDQATYSTFGEAHQASTDSSTLSSSSSTTPLASAHALRSHLFDRLQPSHRSIQSGSQEDSATGTSSGDAGSCGFSSSTLKRFKSGILQLPITNPTESGLDTPRFSDSGAKPLGDTDFLDLPTVRPASARAASAEPVLVEPLGVLTRPMMRAYLADRRDQVLIILHAKVAQKSYGTEKRLQTAHHDNRGGFLSAMV</sequence>
<feature type="domain" description="RBP-J/Cbf11/Cbf12 DNA binding" evidence="2">
    <location>
        <begin position="490"/>
        <end position="507"/>
    </location>
</feature>
<feature type="region of interest" description="Disordered" evidence="1">
    <location>
        <begin position="336"/>
        <end position="363"/>
    </location>
</feature>
<reference evidence="5" key="1">
    <citation type="submission" date="2016-06" db="UniProtKB">
        <authorList>
            <consortium name="WormBaseParasite"/>
        </authorList>
    </citation>
    <scope>IDENTIFICATION</scope>
</reference>
<dbReference type="AlphaFoldDB" id="A0A183B2B2"/>
<feature type="compositionally biased region" description="Polar residues" evidence="1">
    <location>
        <begin position="377"/>
        <end position="387"/>
    </location>
</feature>
<dbReference type="GO" id="GO:0001228">
    <property type="term" value="F:DNA-binding transcription activator activity, RNA polymerase II-specific"/>
    <property type="evidence" value="ECO:0007669"/>
    <property type="project" value="InterPro"/>
</dbReference>